<keyword evidence="2" id="KW-1185">Reference proteome</keyword>
<sequence length="126" mass="14484">MVLFLLCTSMKSTYKQSDAVEVVTAAISVSNTREISKYLNSIVILAILDEENVYSKTQGEMVLKDFFSKYPPVQVLLKHTGSSPEGLKYAICSYRTTNNAMYRLYIYMKSTGKVHYINELRFEREK</sequence>
<dbReference type="AlphaFoldDB" id="A0A521DZA7"/>
<dbReference type="InterPro" id="IPR031977">
    <property type="entry name" value="DUF4783"/>
</dbReference>
<name>A0A521DZA7_9SPHI</name>
<proteinExistence type="predicted"/>
<evidence type="ECO:0000313" key="2">
    <source>
        <dbReference type="Proteomes" id="UP000315971"/>
    </source>
</evidence>
<gene>
    <name evidence="1" type="ORF">SAMN06265350_10943</name>
</gene>
<dbReference type="GO" id="GO:0110078">
    <property type="term" value="C:TTT Hsp90 cochaperone complex"/>
    <property type="evidence" value="ECO:0007669"/>
    <property type="project" value="InterPro"/>
</dbReference>
<evidence type="ECO:0000313" key="1">
    <source>
        <dbReference type="EMBL" id="SMO76391.1"/>
    </source>
</evidence>
<evidence type="ECO:0008006" key="3">
    <source>
        <dbReference type="Google" id="ProtNLM"/>
    </source>
</evidence>
<reference evidence="1 2" key="1">
    <citation type="submission" date="2017-05" db="EMBL/GenBank/DDBJ databases">
        <authorList>
            <person name="Varghese N."/>
            <person name="Submissions S."/>
        </authorList>
    </citation>
    <scope>NUCLEOTIDE SEQUENCE [LARGE SCALE GENOMIC DNA]</scope>
    <source>
        <strain evidence="1 2">DSM 21342</strain>
    </source>
</reference>
<accession>A0A521DZA7</accession>
<dbReference type="Proteomes" id="UP000315971">
    <property type="component" value="Unassembled WGS sequence"/>
</dbReference>
<dbReference type="Pfam" id="PF16022">
    <property type="entry name" value="DUF4783"/>
    <property type="match status" value="1"/>
</dbReference>
<organism evidence="1 2">
    <name type="scientific">Solitalea koreensis</name>
    <dbReference type="NCBI Taxonomy" id="543615"/>
    <lineage>
        <taxon>Bacteria</taxon>
        <taxon>Pseudomonadati</taxon>
        <taxon>Bacteroidota</taxon>
        <taxon>Sphingobacteriia</taxon>
        <taxon>Sphingobacteriales</taxon>
        <taxon>Sphingobacteriaceae</taxon>
        <taxon>Solitalea</taxon>
    </lineage>
</organism>
<dbReference type="Gene3D" id="3.10.450.50">
    <property type="match status" value="1"/>
</dbReference>
<protein>
    <recommendedName>
        <fullName evidence="3">DUF4783 domain-containing protein</fullName>
    </recommendedName>
</protein>
<dbReference type="EMBL" id="FXSZ01000009">
    <property type="protein sequence ID" value="SMO76391.1"/>
    <property type="molecule type" value="Genomic_DNA"/>
</dbReference>